<keyword evidence="2" id="KW-1185">Reference proteome</keyword>
<dbReference type="Proteomes" id="UP000295252">
    <property type="component" value="Chromosome VI"/>
</dbReference>
<evidence type="ECO:0000313" key="2">
    <source>
        <dbReference type="Proteomes" id="UP000295252"/>
    </source>
</evidence>
<reference evidence="2" key="1">
    <citation type="journal article" date="2014" name="Science">
        <title>The coffee genome provides insight into the convergent evolution of caffeine biosynthesis.</title>
        <authorList>
            <person name="Denoeud F."/>
            <person name="Carretero-Paulet L."/>
            <person name="Dereeper A."/>
            <person name="Droc G."/>
            <person name="Guyot R."/>
            <person name="Pietrella M."/>
            <person name="Zheng C."/>
            <person name="Alberti A."/>
            <person name="Anthony F."/>
            <person name="Aprea G."/>
            <person name="Aury J.M."/>
            <person name="Bento P."/>
            <person name="Bernard M."/>
            <person name="Bocs S."/>
            <person name="Campa C."/>
            <person name="Cenci A."/>
            <person name="Combes M.C."/>
            <person name="Crouzillat D."/>
            <person name="Da Silva C."/>
            <person name="Daddiego L."/>
            <person name="De Bellis F."/>
            <person name="Dussert S."/>
            <person name="Garsmeur O."/>
            <person name="Gayraud T."/>
            <person name="Guignon V."/>
            <person name="Jahn K."/>
            <person name="Jamilloux V."/>
            <person name="Joet T."/>
            <person name="Labadie K."/>
            <person name="Lan T."/>
            <person name="Leclercq J."/>
            <person name="Lepelley M."/>
            <person name="Leroy T."/>
            <person name="Li L.T."/>
            <person name="Librado P."/>
            <person name="Lopez L."/>
            <person name="Munoz A."/>
            <person name="Noel B."/>
            <person name="Pallavicini A."/>
            <person name="Perrotta G."/>
            <person name="Poncet V."/>
            <person name="Pot D."/>
            <person name="Priyono X."/>
            <person name="Rigoreau M."/>
            <person name="Rouard M."/>
            <person name="Rozas J."/>
            <person name="Tranchant-Dubreuil C."/>
            <person name="VanBuren R."/>
            <person name="Zhang Q."/>
            <person name="Andrade A.C."/>
            <person name="Argout X."/>
            <person name="Bertrand B."/>
            <person name="de Kochko A."/>
            <person name="Graziosi G."/>
            <person name="Henry R.J."/>
            <person name="Jayarama X."/>
            <person name="Ming R."/>
            <person name="Nagai C."/>
            <person name="Rounsley S."/>
            <person name="Sankoff D."/>
            <person name="Giuliano G."/>
            <person name="Albert V.A."/>
            <person name="Wincker P."/>
            <person name="Lashermes P."/>
        </authorList>
    </citation>
    <scope>NUCLEOTIDE SEQUENCE [LARGE SCALE GENOMIC DNA]</scope>
    <source>
        <strain evidence="2">cv. DH200-94</strain>
    </source>
</reference>
<dbReference type="EMBL" id="HG739307">
    <property type="protein sequence ID" value="CDP18306.1"/>
    <property type="molecule type" value="Genomic_DNA"/>
</dbReference>
<gene>
    <name evidence="1" type="ORF">GSCOC_T00004331001</name>
</gene>
<dbReference type="AlphaFoldDB" id="A0A068VC50"/>
<evidence type="ECO:0000313" key="1">
    <source>
        <dbReference type="EMBL" id="CDP18306.1"/>
    </source>
</evidence>
<protein>
    <submittedName>
        <fullName evidence="1">Uncharacterized protein</fullName>
    </submittedName>
</protein>
<accession>A0A068VC50</accession>
<dbReference type="Gramene" id="CDP18306">
    <property type="protein sequence ID" value="CDP18306"/>
    <property type="gene ID" value="GSCOC_T00004331001"/>
</dbReference>
<organism evidence="1 2">
    <name type="scientific">Coffea canephora</name>
    <name type="common">Robusta coffee</name>
    <dbReference type="NCBI Taxonomy" id="49390"/>
    <lineage>
        <taxon>Eukaryota</taxon>
        <taxon>Viridiplantae</taxon>
        <taxon>Streptophyta</taxon>
        <taxon>Embryophyta</taxon>
        <taxon>Tracheophyta</taxon>
        <taxon>Spermatophyta</taxon>
        <taxon>Magnoliopsida</taxon>
        <taxon>eudicotyledons</taxon>
        <taxon>Gunneridae</taxon>
        <taxon>Pentapetalae</taxon>
        <taxon>asterids</taxon>
        <taxon>lamiids</taxon>
        <taxon>Gentianales</taxon>
        <taxon>Rubiaceae</taxon>
        <taxon>Ixoroideae</taxon>
        <taxon>Gardenieae complex</taxon>
        <taxon>Bertiereae - Coffeeae clade</taxon>
        <taxon>Coffeeae</taxon>
        <taxon>Coffea</taxon>
    </lineage>
</organism>
<name>A0A068VC50_COFCA</name>
<proteinExistence type="predicted"/>
<sequence>MTLDLYKEDYIELIIFIWYMSCLRW</sequence>
<dbReference type="InParanoid" id="A0A068VC50"/>